<feature type="compositionally biased region" description="Low complexity" evidence="6">
    <location>
        <begin position="211"/>
        <end position="222"/>
    </location>
</feature>
<reference evidence="9 10" key="1">
    <citation type="submission" date="2019-07" db="EMBL/GenBank/DDBJ databases">
        <title>Draft genome assembly of a fouling barnacle, Amphibalanus amphitrite (Darwin, 1854): The first reference genome for Thecostraca.</title>
        <authorList>
            <person name="Kim W."/>
        </authorList>
    </citation>
    <scope>NUCLEOTIDE SEQUENCE [LARGE SCALE GENOMIC DNA]</scope>
    <source>
        <strain evidence="9">SNU_AA5</strain>
        <tissue evidence="9">Soma without cirri and trophi</tissue>
    </source>
</reference>
<dbReference type="SUPFAM" id="SSF55550">
    <property type="entry name" value="SH2 domain"/>
    <property type="match status" value="1"/>
</dbReference>
<evidence type="ECO:0000256" key="1">
    <source>
        <dbReference type="ARBA" id="ARBA00022604"/>
    </source>
</evidence>
<dbReference type="PROSITE" id="PS50225">
    <property type="entry name" value="SOCS"/>
    <property type="match status" value="1"/>
</dbReference>
<keyword evidence="10" id="KW-1185">Reference proteome</keyword>
<dbReference type="GO" id="GO:0046854">
    <property type="term" value="P:phosphatidylinositol phosphate biosynthetic process"/>
    <property type="evidence" value="ECO:0007669"/>
    <property type="project" value="TreeGrafter"/>
</dbReference>
<dbReference type="InterPro" id="IPR036860">
    <property type="entry name" value="SH2_dom_sf"/>
</dbReference>
<evidence type="ECO:0000313" key="9">
    <source>
        <dbReference type="EMBL" id="KAF0293147.1"/>
    </source>
</evidence>
<evidence type="ECO:0000256" key="6">
    <source>
        <dbReference type="SAM" id="MobiDB-lite"/>
    </source>
</evidence>
<keyword evidence="2" id="KW-0734">Signal transduction inhibitor</keyword>
<dbReference type="GO" id="GO:0009968">
    <property type="term" value="P:negative regulation of signal transduction"/>
    <property type="evidence" value="ECO:0007669"/>
    <property type="project" value="UniProtKB-KW"/>
</dbReference>
<dbReference type="PANTHER" id="PTHR10155:SF16">
    <property type="entry name" value="SUPPRESSOR OF CYTOKINE SIGNALING 2"/>
    <property type="match status" value="1"/>
</dbReference>
<comment type="caution">
    <text evidence="9">The sequence shown here is derived from an EMBL/GenBank/DDBJ whole genome shotgun (WGS) entry which is preliminary data.</text>
</comment>
<dbReference type="PRINTS" id="PR00401">
    <property type="entry name" value="SH2DOMAIN"/>
</dbReference>
<dbReference type="Pfam" id="PF00017">
    <property type="entry name" value="SH2"/>
    <property type="match status" value="1"/>
</dbReference>
<dbReference type="GO" id="GO:0005942">
    <property type="term" value="C:phosphatidylinositol 3-kinase complex"/>
    <property type="evidence" value="ECO:0007669"/>
    <property type="project" value="TreeGrafter"/>
</dbReference>
<evidence type="ECO:0000256" key="5">
    <source>
        <dbReference type="PROSITE-ProRule" id="PRU00191"/>
    </source>
</evidence>
<feature type="domain" description="SOCS box" evidence="8">
    <location>
        <begin position="342"/>
        <end position="389"/>
    </location>
</feature>
<name>A0A6A4VA39_AMPAM</name>
<sequence>MLSRVQSGFERARERRPAADFYRYDAERLDDDGAGDDALGGDCWCAPVEPGRPQYRWENIPPRLTTAANDSDLLQLPDDGDDDGCDGFDDEPMPAAPSACWWTPRSAPQRGAAPSAGACSANSISVSIGADIGTEQPEKEQRRPLHTSGGRLAAPQQRAGPQIAIGLPASSEPSSRIQLQISGCPSSVTVSVQTHAPAAAAAAPRPRRPRPAVTAAASAARPEQPEPEEDKALARALGLLRESGWYYGALSWQQAQLALQSTAEGTFLARDSHHRRFVFALSMQTAHGPTSMRVQLWRGRFRLDAAAELLDGMPTFADVHALVEHYARQGLVAVDGVPVRVRLGRPLKRTVPSLQHCCRLALNAAGCDDRRLALLPAQLRTYLDQYPYSR</sequence>
<feature type="region of interest" description="Disordered" evidence="6">
    <location>
        <begin position="198"/>
        <end position="229"/>
    </location>
</feature>
<accession>A0A6A4VA39</accession>
<dbReference type="PANTHER" id="PTHR10155">
    <property type="entry name" value="PHOSPHATIDYLINOSITOL 3-KINASE REGULATORY SUBUNIT"/>
    <property type="match status" value="1"/>
</dbReference>
<keyword evidence="3" id="KW-0833">Ubl conjugation pathway</keyword>
<feature type="region of interest" description="Disordered" evidence="6">
    <location>
        <begin position="64"/>
        <end position="93"/>
    </location>
</feature>
<dbReference type="Proteomes" id="UP000440578">
    <property type="component" value="Unassembled WGS sequence"/>
</dbReference>
<dbReference type="AlphaFoldDB" id="A0A6A4VA39"/>
<dbReference type="InterPro" id="IPR001496">
    <property type="entry name" value="SOCS_box"/>
</dbReference>
<evidence type="ECO:0000313" key="10">
    <source>
        <dbReference type="Proteomes" id="UP000440578"/>
    </source>
</evidence>
<feature type="domain" description="SH2" evidence="7">
    <location>
        <begin position="245"/>
        <end position="347"/>
    </location>
</feature>
<feature type="region of interest" description="Disordered" evidence="6">
    <location>
        <begin position="133"/>
        <end position="157"/>
    </location>
</feature>
<dbReference type="InterPro" id="IPR036036">
    <property type="entry name" value="SOCS_box-like_dom_sf"/>
</dbReference>
<organism evidence="9 10">
    <name type="scientific">Amphibalanus amphitrite</name>
    <name type="common">Striped barnacle</name>
    <name type="synonym">Balanus amphitrite</name>
    <dbReference type="NCBI Taxonomy" id="1232801"/>
    <lineage>
        <taxon>Eukaryota</taxon>
        <taxon>Metazoa</taxon>
        <taxon>Ecdysozoa</taxon>
        <taxon>Arthropoda</taxon>
        <taxon>Crustacea</taxon>
        <taxon>Multicrustacea</taxon>
        <taxon>Cirripedia</taxon>
        <taxon>Thoracica</taxon>
        <taxon>Thoracicalcarea</taxon>
        <taxon>Balanomorpha</taxon>
        <taxon>Balanoidea</taxon>
        <taxon>Balanidae</taxon>
        <taxon>Amphibalaninae</taxon>
        <taxon>Amphibalanus</taxon>
    </lineage>
</organism>
<dbReference type="PROSITE" id="PS50001">
    <property type="entry name" value="SH2"/>
    <property type="match status" value="1"/>
</dbReference>
<dbReference type="SUPFAM" id="SSF158235">
    <property type="entry name" value="SOCS box-like"/>
    <property type="match status" value="1"/>
</dbReference>
<evidence type="ECO:0000256" key="2">
    <source>
        <dbReference type="ARBA" id="ARBA00022700"/>
    </source>
</evidence>
<dbReference type="OrthoDB" id="10063348at2759"/>
<keyword evidence="4 5" id="KW-0727">SH2 domain</keyword>
<gene>
    <name evidence="9" type="primary">CISH_0</name>
    <name evidence="9" type="ORF">FJT64_008949</name>
</gene>
<evidence type="ECO:0000256" key="4">
    <source>
        <dbReference type="ARBA" id="ARBA00022999"/>
    </source>
</evidence>
<dbReference type="SMART" id="SM00252">
    <property type="entry name" value="SH2"/>
    <property type="match status" value="1"/>
</dbReference>
<keyword evidence="1" id="KW-0341">Growth regulation</keyword>
<feature type="compositionally biased region" description="Acidic residues" evidence="6">
    <location>
        <begin position="78"/>
        <end position="92"/>
    </location>
</feature>
<dbReference type="GO" id="GO:0046935">
    <property type="term" value="F:1-phosphatidylinositol-3-kinase regulator activity"/>
    <property type="evidence" value="ECO:0007669"/>
    <property type="project" value="TreeGrafter"/>
</dbReference>
<dbReference type="EMBL" id="VIIS01001767">
    <property type="protein sequence ID" value="KAF0293147.1"/>
    <property type="molecule type" value="Genomic_DNA"/>
</dbReference>
<dbReference type="Gene3D" id="3.30.505.10">
    <property type="entry name" value="SH2 domain"/>
    <property type="match status" value="1"/>
</dbReference>
<evidence type="ECO:0000259" key="7">
    <source>
        <dbReference type="PROSITE" id="PS50001"/>
    </source>
</evidence>
<protein>
    <submittedName>
        <fullName evidence="9">Cytokine-inducible SH2-containing protein</fullName>
    </submittedName>
</protein>
<evidence type="ECO:0000256" key="3">
    <source>
        <dbReference type="ARBA" id="ARBA00022786"/>
    </source>
</evidence>
<proteinExistence type="predicted"/>
<dbReference type="GO" id="GO:0035556">
    <property type="term" value="P:intracellular signal transduction"/>
    <property type="evidence" value="ECO:0007669"/>
    <property type="project" value="InterPro"/>
</dbReference>
<evidence type="ECO:0000259" key="8">
    <source>
        <dbReference type="PROSITE" id="PS50225"/>
    </source>
</evidence>
<dbReference type="InterPro" id="IPR000980">
    <property type="entry name" value="SH2"/>
</dbReference>